<feature type="transmembrane region" description="Helical" evidence="8">
    <location>
        <begin position="214"/>
        <end position="234"/>
    </location>
</feature>
<dbReference type="PANTHER" id="PTHR30176">
    <property type="entry name" value="FERREDOXIN-TYPE PROTEIN NAPH"/>
    <property type="match status" value="1"/>
</dbReference>
<reference evidence="10 11" key="1">
    <citation type="submission" date="2018-08" db="EMBL/GenBank/DDBJ databases">
        <title>Genomic Encyclopedia of Archaeal and Bacterial Type Strains, Phase II (KMG-II): from individual species to whole genera.</title>
        <authorList>
            <person name="Goeker M."/>
        </authorList>
    </citation>
    <scope>NUCLEOTIDE SEQUENCE [LARGE SCALE GENOMIC DNA]</scope>
    <source>
        <strain evidence="10 11">DSM 5002</strain>
    </source>
</reference>
<evidence type="ECO:0000256" key="7">
    <source>
        <dbReference type="SAM" id="MobiDB-lite"/>
    </source>
</evidence>
<feature type="transmembrane region" description="Helical" evidence="8">
    <location>
        <begin position="364"/>
        <end position="382"/>
    </location>
</feature>
<dbReference type="Pfam" id="PF11614">
    <property type="entry name" value="FixG_C"/>
    <property type="match status" value="1"/>
</dbReference>
<dbReference type="SUPFAM" id="SSF54862">
    <property type="entry name" value="4Fe-4S ferredoxins"/>
    <property type="match status" value="1"/>
</dbReference>
<dbReference type="PANTHER" id="PTHR30176:SF3">
    <property type="entry name" value="FERREDOXIN-TYPE PROTEIN NAPH"/>
    <property type="match status" value="1"/>
</dbReference>
<dbReference type="NCBIfam" id="TIGR02745">
    <property type="entry name" value="ccoG_rdxA_fixG"/>
    <property type="match status" value="1"/>
</dbReference>
<dbReference type="RefSeq" id="WP_245410453.1">
    <property type="nucleotide sequence ID" value="NZ_QXDF01000002.1"/>
</dbReference>
<gene>
    <name evidence="10" type="ORF">BXY53_2375</name>
</gene>
<dbReference type="PROSITE" id="PS00198">
    <property type="entry name" value="4FE4S_FER_1"/>
    <property type="match status" value="1"/>
</dbReference>
<dbReference type="EMBL" id="QXDF01000002">
    <property type="protein sequence ID" value="RIA47807.1"/>
    <property type="molecule type" value="Genomic_DNA"/>
</dbReference>
<sequence>MADDTAMTHAPGAASKREAAPGVEQLDVKAVNTAEDRQLYASRQKVYPKLAHGKFRNIKWAVMAVTLGIYYLLPWMRWDRGPNLPDQAFLIDFANQRIYMFWLDIWAQELYFITGILVVSALALFLVTAYAGRVWCGYACPQTVWTDLMIAVERFWQGDRNARMRLDKKPWTLDKIWRKTATHASWLLIALATGGAFVFYFRDAPTLAVELVNGTAPAIAYIFLGIFTGTTYLLGGIAREQVCIYMCPWPRIQGAMFDSDSLLVTYREHRGEPRGPHKKGESWEGRGDCIDCYQCVAVCPTGIDIRNGPQLECIQCALCIDACNEVMDKVGRPRGLIAYDTFRNLEAQQHGETAPPRLIRPRTVLYASLIVVVLAVMGVGLMNKTVLETNVLRDRNPLFIQLSDGDVRNRYTVKILNKRYEPRTFQVAAQGLPGAQIEIVGFEGMQSPDIEVPASDLRELQVHVTVPAEKLGDLEGASTPFQFVINDTQAETSNSVTTTFRRPE</sequence>
<evidence type="ECO:0000256" key="1">
    <source>
        <dbReference type="ARBA" id="ARBA00022448"/>
    </source>
</evidence>
<proteinExistence type="predicted"/>
<evidence type="ECO:0000313" key="10">
    <source>
        <dbReference type="EMBL" id="RIA47807.1"/>
    </source>
</evidence>
<keyword evidence="4" id="KW-0249">Electron transport</keyword>
<keyword evidence="8" id="KW-1133">Transmembrane helix</keyword>
<keyword evidence="5" id="KW-0408">Iron</keyword>
<evidence type="ECO:0000256" key="8">
    <source>
        <dbReference type="SAM" id="Phobius"/>
    </source>
</evidence>
<evidence type="ECO:0000256" key="5">
    <source>
        <dbReference type="ARBA" id="ARBA00023004"/>
    </source>
</evidence>
<feature type="transmembrane region" description="Helical" evidence="8">
    <location>
        <begin position="58"/>
        <end position="76"/>
    </location>
</feature>
<dbReference type="InterPro" id="IPR014116">
    <property type="entry name" value="Cyt_c_oxidase_cbb3_FixG"/>
</dbReference>
<dbReference type="GO" id="GO:0005886">
    <property type="term" value="C:plasma membrane"/>
    <property type="evidence" value="ECO:0007669"/>
    <property type="project" value="TreeGrafter"/>
</dbReference>
<dbReference type="GO" id="GO:0046872">
    <property type="term" value="F:metal ion binding"/>
    <property type="evidence" value="ECO:0007669"/>
    <property type="project" value="UniProtKB-KW"/>
</dbReference>
<keyword evidence="1" id="KW-0813">Transport</keyword>
<evidence type="ECO:0000256" key="2">
    <source>
        <dbReference type="ARBA" id="ARBA00022485"/>
    </source>
</evidence>
<evidence type="ECO:0000256" key="4">
    <source>
        <dbReference type="ARBA" id="ARBA00022982"/>
    </source>
</evidence>
<evidence type="ECO:0000313" key="11">
    <source>
        <dbReference type="Proteomes" id="UP000266273"/>
    </source>
</evidence>
<dbReference type="Pfam" id="PF13746">
    <property type="entry name" value="Fer4_18"/>
    <property type="match status" value="1"/>
</dbReference>
<protein>
    <submittedName>
        <fullName evidence="10">Cytochrome c oxidase accessory protein FixG</fullName>
    </submittedName>
</protein>
<feature type="transmembrane region" description="Helical" evidence="8">
    <location>
        <begin position="110"/>
        <end position="131"/>
    </location>
</feature>
<keyword evidence="11" id="KW-1185">Reference proteome</keyword>
<keyword evidence="3" id="KW-0479">Metal-binding</keyword>
<keyword evidence="6" id="KW-0411">Iron-sulfur</keyword>
<dbReference type="GO" id="GO:0051539">
    <property type="term" value="F:4 iron, 4 sulfur cluster binding"/>
    <property type="evidence" value="ECO:0007669"/>
    <property type="project" value="UniProtKB-KW"/>
</dbReference>
<keyword evidence="8" id="KW-0472">Membrane</keyword>
<keyword evidence="8" id="KW-0812">Transmembrane</keyword>
<accession>A0A397PKX4</accession>
<organism evidence="10 11">
    <name type="scientific">Dichotomicrobium thermohalophilum</name>
    <dbReference type="NCBI Taxonomy" id="933063"/>
    <lineage>
        <taxon>Bacteria</taxon>
        <taxon>Pseudomonadati</taxon>
        <taxon>Pseudomonadota</taxon>
        <taxon>Alphaproteobacteria</taxon>
        <taxon>Hyphomicrobiales</taxon>
        <taxon>Hyphomicrobiaceae</taxon>
        <taxon>Dichotomicrobium</taxon>
    </lineage>
</organism>
<name>A0A397PKX4_9HYPH</name>
<dbReference type="Gene3D" id="2.60.40.10">
    <property type="entry name" value="Immunoglobulins"/>
    <property type="match status" value="1"/>
</dbReference>
<dbReference type="Pfam" id="PF12801">
    <property type="entry name" value="Fer4_5"/>
    <property type="match status" value="1"/>
</dbReference>
<evidence type="ECO:0000256" key="6">
    <source>
        <dbReference type="ARBA" id="ARBA00023014"/>
    </source>
</evidence>
<dbReference type="AlphaFoldDB" id="A0A397PKX4"/>
<dbReference type="InterPro" id="IPR017900">
    <property type="entry name" value="4Fe4S_Fe_S_CS"/>
</dbReference>
<feature type="transmembrane region" description="Helical" evidence="8">
    <location>
        <begin position="184"/>
        <end position="202"/>
    </location>
</feature>
<feature type="domain" description="4Fe-4S ferredoxin-type" evidence="9">
    <location>
        <begin position="279"/>
        <end position="308"/>
    </location>
</feature>
<dbReference type="InterPro" id="IPR017896">
    <property type="entry name" value="4Fe4S_Fe-S-bd"/>
</dbReference>
<comment type="caution">
    <text evidence="10">The sequence shown here is derived from an EMBL/GenBank/DDBJ whole genome shotgun (WGS) entry which is preliminary data.</text>
</comment>
<dbReference type="Proteomes" id="UP000266273">
    <property type="component" value="Unassembled WGS sequence"/>
</dbReference>
<dbReference type="InterPro" id="IPR013783">
    <property type="entry name" value="Ig-like_fold"/>
</dbReference>
<keyword evidence="2" id="KW-0004">4Fe-4S</keyword>
<dbReference type="InterPro" id="IPR051684">
    <property type="entry name" value="Electron_Trans/Redox"/>
</dbReference>
<evidence type="ECO:0000256" key="3">
    <source>
        <dbReference type="ARBA" id="ARBA00022723"/>
    </source>
</evidence>
<dbReference type="PROSITE" id="PS51379">
    <property type="entry name" value="4FE4S_FER_2"/>
    <property type="match status" value="1"/>
</dbReference>
<evidence type="ECO:0000259" key="9">
    <source>
        <dbReference type="PROSITE" id="PS51379"/>
    </source>
</evidence>
<feature type="region of interest" description="Disordered" evidence="7">
    <location>
        <begin position="1"/>
        <end position="21"/>
    </location>
</feature>
<dbReference type="InterPro" id="IPR032879">
    <property type="entry name" value="FixG_C"/>
</dbReference>